<name>A0ABU3Y171_9GAMM</name>
<organism evidence="2 3">
    <name type="scientific">Metapseudomonas otitidis</name>
    <dbReference type="NCBI Taxonomy" id="319939"/>
    <lineage>
        <taxon>Bacteria</taxon>
        <taxon>Pseudomonadati</taxon>
        <taxon>Pseudomonadota</taxon>
        <taxon>Gammaproteobacteria</taxon>
        <taxon>Pseudomonadales</taxon>
        <taxon>Pseudomonadaceae</taxon>
        <taxon>Metapseudomonas</taxon>
    </lineage>
</organism>
<dbReference type="SUPFAM" id="SSF51197">
    <property type="entry name" value="Clavaminate synthase-like"/>
    <property type="match status" value="1"/>
</dbReference>
<reference evidence="2 3" key="1">
    <citation type="submission" date="2023-10" db="EMBL/GenBank/DDBJ databases">
        <title>Pseudomonas otitidis isolated from a paediatric patient with cystic fibrosis in Chile.</title>
        <authorList>
            <person name="Amsteins-Romero L."/>
            <person name="Opazo-Capurro A."/>
            <person name="Matus-Kohler M."/>
            <person name="Gonzalez-Rocha G."/>
        </authorList>
    </citation>
    <scope>NUCLEOTIDE SEQUENCE [LARGE SCALE GENOMIC DNA]</scope>
    <source>
        <strain evidence="2 3">P-714</strain>
    </source>
</reference>
<evidence type="ECO:0000256" key="1">
    <source>
        <dbReference type="SAM" id="MobiDB-lite"/>
    </source>
</evidence>
<evidence type="ECO:0008006" key="4">
    <source>
        <dbReference type="Google" id="ProtNLM"/>
    </source>
</evidence>
<feature type="non-terminal residue" evidence="2">
    <location>
        <position position="1"/>
    </location>
</feature>
<comment type="caution">
    <text evidence="2">The sequence shown here is derived from an EMBL/GenBank/DDBJ whole genome shotgun (WGS) entry which is preliminary data.</text>
</comment>
<evidence type="ECO:0000313" key="3">
    <source>
        <dbReference type="Proteomes" id="UP001273935"/>
    </source>
</evidence>
<feature type="non-terminal residue" evidence="2">
    <location>
        <position position="72"/>
    </location>
</feature>
<sequence>DILVFDADLIHAGSLNHLGSRRRTLLVAYFAAPLYALPDPWTDDSARPQAQQPAAAPEREGTPRSASGSQVV</sequence>
<keyword evidence="3" id="KW-1185">Reference proteome</keyword>
<feature type="compositionally biased region" description="Low complexity" evidence="1">
    <location>
        <begin position="47"/>
        <end position="56"/>
    </location>
</feature>
<feature type="region of interest" description="Disordered" evidence="1">
    <location>
        <begin position="41"/>
        <end position="72"/>
    </location>
</feature>
<protein>
    <recommendedName>
        <fullName evidence="4">Phytanoyl-CoA dioxygenase</fullName>
    </recommendedName>
</protein>
<accession>A0ABU3Y171</accession>
<proteinExistence type="predicted"/>
<dbReference type="EMBL" id="JAWJUL010000368">
    <property type="protein sequence ID" value="MDV3443911.1"/>
    <property type="molecule type" value="Genomic_DNA"/>
</dbReference>
<evidence type="ECO:0000313" key="2">
    <source>
        <dbReference type="EMBL" id="MDV3443911.1"/>
    </source>
</evidence>
<gene>
    <name evidence="2" type="ORF">R0G64_31385</name>
</gene>
<dbReference type="Proteomes" id="UP001273935">
    <property type="component" value="Unassembled WGS sequence"/>
</dbReference>